<sequence length="73" mass="8113">LTQATVEAATPCFPQWCPQQSSFVGLPWQGQGTPRPFCPRKPHSYIHPCPSPDLWAAFPHLSAPLKSHQKPSH</sequence>
<evidence type="ECO:0000313" key="1">
    <source>
        <dbReference type="Ensembl" id="ENSZLMP00000008703.1"/>
    </source>
</evidence>
<dbReference type="AlphaFoldDB" id="A0A8D2PBC1"/>
<dbReference type="Proteomes" id="UP000694401">
    <property type="component" value="Unassembled WGS sequence"/>
</dbReference>
<reference evidence="1" key="1">
    <citation type="submission" date="2025-08" db="UniProtKB">
        <authorList>
            <consortium name="Ensembl"/>
        </authorList>
    </citation>
    <scope>IDENTIFICATION</scope>
</reference>
<dbReference type="Ensembl" id="ENSZLMT00000008940.1">
    <property type="protein sequence ID" value="ENSZLMP00000008703.1"/>
    <property type="gene ID" value="ENSZLMG00000006131.1"/>
</dbReference>
<proteinExistence type="predicted"/>
<name>A0A8D2PBC1_ZOSLA</name>
<reference evidence="1" key="2">
    <citation type="submission" date="2025-09" db="UniProtKB">
        <authorList>
            <consortium name="Ensembl"/>
        </authorList>
    </citation>
    <scope>IDENTIFICATION</scope>
</reference>
<protein>
    <submittedName>
        <fullName evidence="1">Uncharacterized protein</fullName>
    </submittedName>
</protein>
<evidence type="ECO:0000313" key="2">
    <source>
        <dbReference type="Proteomes" id="UP000694401"/>
    </source>
</evidence>
<accession>A0A8D2PBC1</accession>
<organism evidence="1 2">
    <name type="scientific">Zosterops lateralis melanops</name>
    <dbReference type="NCBI Taxonomy" id="1220523"/>
    <lineage>
        <taxon>Eukaryota</taxon>
        <taxon>Metazoa</taxon>
        <taxon>Chordata</taxon>
        <taxon>Craniata</taxon>
        <taxon>Vertebrata</taxon>
        <taxon>Euteleostomi</taxon>
        <taxon>Archelosauria</taxon>
        <taxon>Archosauria</taxon>
        <taxon>Dinosauria</taxon>
        <taxon>Saurischia</taxon>
        <taxon>Theropoda</taxon>
        <taxon>Coelurosauria</taxon>
        <taxon>Aves</taxon>
        <taxon>Neognathae</taxon>
        <taxon>Neoaves</taxon>
        <taxon>Telluraves</taxon>
        <taxon>Australaves</taxon>
        <taxon>Passeriformes</taxon>
        <taxon>Sylvioidea</taxon>
        <taxon>Zosteropidae</taxon>
        <taxon>Zosterops</taxon>
    </lineage>
</organism>
<keyword evidence="2" id="KW-1185">Reference proteome</keyword>